<dbReference type="Gene3D" id="2.60.120.1620">
    <property type="match status" value="1"/>
</dbReference>
<keyword evidence="1" id="KW-0378">Hydrolase</keyword>
<dbReference type="Gene3D" id="3.20.20.520">
    <property type="entry name" value="Glycosyl hydrolase family 115"/>
    <property type="match status" value="1"/>
</dbReference>
<feature type="chain" id="PRO_5042912451" description="Gylcosyl hydrolase 115 C-terminal domain-containing protein" evidence="2">
    <location>
        <begin position="23"/>
        <end position="995"/>
    </location>
</feature>
<dbReference type="InterPro" id="IPR041437">
    <property type="entry name" value="GH115_C"/>
</dbReference>
<organism evidence="4 5">
    <name type="scientific">Rhypophila decipiens</name>
    <dbReference type="NCBI Taxonomy" id="261697"/>
    <lineage>
        <taxon>Eukaryota</taxon>
        <taxon>Fungi</taxon>
        <taxon>Dikarya</taxon>
        <taxon>Ascomycota</taxon>
        <taxon>Pezizomycotina</taxon>
        <taxon>Sordariomycetes</taxon>
        <taxon>Sordariomycetidae</taxon>
        <taxon>Sordariales</taxon>
        <taxon>Naviculisporaceae</taxon>
        <taxon>Rhypophila</taxon>
    </lineage>
</organism>
<dbReference type="EMBL" id="MU858048">
    <property type="protein sequence ID" value="KAK4219377.1"/>
    <property type="molecule type" value="Genomic_DNA"/>
</dbReference>
<dbReference type="GO" id="GO:0016787">
    <property type="term" value="F:hydrolase activity"/>
    <property type="evidence" value="ECO:0007669"/>
    <property type="project" value="UniProtKB-KW"/>
</dbReference>
<dbReference type="PANTHER" id="PTHR37842">
    <property type="match status" value="1"/>
</dbReference>
<dbReference type="Pfam" id="PF15979">
    <property type="entry name" value="Glyco_hydro_115"/>
    <property type="match status" value="1"/>
</dbReference>
<proteinExistence type="predicted"/>
<gene>
    <name evidence="4" type="ORF">QBC37DRAFT_382588</name>
</gene>
<reference evidence="4" key="2">
    <citation type="submission" date="2023-05" db="EMBL/GenBank/DDBJ databases">
        <authorList>
            <consortium name="Lawrence Berkeley National Laboratory"/>
            <person name="Steindorff A."/>
            <person name="Hensen N."/>
            <person name="Bonometti L."/>
            <person name="Westerberg I."/>
            <person name="Brannstrom I.O."/>
            <person name="Guillou S."/>
            <person name="Cros-Aarteil S."/>
            <person name="Calhoun S."/>
            <person name="Haridas S."/>
            <person name="Kuo A."/>
            <person name="Mondo S."/>
            <person name="Pangilinan J."/>
            <person name="Riley R."/>
            <person name="Labutti K."/>
            <person name="Andreopoulos B."/>
            <person name="Lipzen A."/>
            <person name="Chen C."/>
            <person name="Yanf M."/>
            <person name="Daum C."/>
            <person name="Ng V."/>
            <person name="Clum A."/>
            <person name="Ohm R."/>
            <person name="Martin F."/>
            <person name="Silar P."/>
            <person name="Natvig D."/>
            <person name="Lalanne C."/>
            <person name="Gautier V."/>
            <person name="Ament-Velasquez S.L."/>
            <person name="Kruys A."/>
            <person name="Hutchinson M.I."/>
            <person name="Powell A.J."/>
            <person name="Barry K."/>
            <person name="Miller A.N."/>
            <person name="Grigoriev I.V."/>
            <person name="Debuchy R."/>
            <person name="Gladieux P."/>
            <person name="Thoren M.H."/>
            <person name="Johannesson H."/>
        </authorList>
    </citation>
    <scope>NUCLEOTIDE SEQUENCE</scope>
    <source>
        <strain evidence="4">PSN293</strain>
    </source>
</reference>
<dbReference type="InterPro" id="IPR042301">
    <property type="entry name" value="GH115_sf"/>
</dbReference>
<evidence type="ECO:0000313" key="4">
    <source>
        <dbReference type="EMBL" id="KAK4219377.1"/>
    </source>
</evidence>
<keyword evidence="2" id="KW-0732">Signal</keyword>
<evidence type="ECO:0000256" key="2">
    <source>
        <dbReference type="SAM" id="SignalP"/>
    </source>
</evidence>
<dbReference type="Gene3D" id="3.30.379.10">
    <property type="entry name" value="Chitobiase/beta-hexosaminidase domain 2-like"/>
    <property type="match status" value="1"/>
</dbReference>
<accession>A0AAN6YME3</accession>
<dbReference type="Gene3D" id="1.20.58.2150">
    <property type="match status" value="1"/>
</dbReference>
<reference evidence="4" key="1">
    <citation type="journal article" date="2023" name="Mol. Phylogenet. Evol.">
        <title>Genome-scale phylogeny and comparative genomics of the fungal order Sordariales.</title>
        <authorList>
            <person name="Hensen N."/>
            <person name="Bonometti L."/>
            <person name="Westerberg I."/>
            <person name="Brannstrom I.O."/>
            <person name="Guillou S."/>
            <person name="Cros-Aarteil S."/>
            <person name="Calhoun S."/>
            <person name="Haridas S."/>
            <person name="Kuo A."/>
            <person name="Mondo S."/>
            <person name="Pangilinan J."/>
            <person name="Riley R."/>
            <person name="LaButti K."/>
            <person name="Andreopoulos B."/>
            <person name="Lipzen A."/>
            <person name="Chen C."/>
            <person name="Yan M."/>
            <person name="Daum C."/>
            <person name="Ng V."/>
            <person name="Clum A."/>
            <person name="Steindorff A."/>
            <person name="Ohm R.A."/>
            <person name="Martin F."/>
            <person name="Silar P."/>
            <person name="Natvig D.O."/>
            <person name="Lalanne C."/>
            <person name="Gautier V."/>
            <person name="Ament-Velasquez S.L."/>
            <person name="Kruys A."/>
            <person name="Hutchinson M.I."/>
            <person name="Powell A.J."/>
            <person name="Barry K."/>
            <person name="Miller A.N."/>
            <person name="Grigoriev I.V."/>
            <person name="Debuchy R."/>
            <person name="Gladieux P."/>
            <person name="Hiltunen Thoren M."/>
            <person name="Johannesson H."/>
        </authorList>
    </citation>
    <scope>NUCLEOTIDE SEQUENCE</scope>
    <source>
        <strain evidence="4">PSN293</strain>
    </source>
</reference>
<feature type="signal peptide" evidence="2">
    <location>
        <begin position="1"/>
        <end position="22"/>
    </location>
</feature>
<name>A0AAN6YME3_9PEZI</name>
<dbReference type="InterPro" id="IPR029018">
    <property type="entry name" value="Hex-like_dom2"/>
</dbReference>
<keyword evidence="5" id="KW-1185">Reference proteome</keyword>
<dbReference type="Pfam" id="PF17829">
    <property type="entry name" value="GH115_C"/>
    <property type="match status" value="1"/>
</dbReference>
<sequence length="995" mass="109564">MALLRFFSIILGALSLAESGAAYKNKPSPFTFAAESTGYQLAGPNVVPEIRVAPNDLPGVIRVAKDLAADFGKVLGVNATVVTADWKATSQQGISKPVIIIGTVGQSSLIDNLATSAKLNTANITNKWETYSHQVLSSPWAGQEAVFVIAGSDLRGTVFGAYQVSEQIGVSPWHYWADVPPISRKYIWANSGVYTEGPPSVKYRGIFLNDEAPALTGWGKANFKQSQYGSAFVSDFYKRIFDLVLRLKGNYVWPAMWSSMFYLDDAKNGPMATEYGIFMGTSHHEPMARADKEQGRFLKGSWDWKSNKGGVQSFMEEGVKRSKDWSTMYTLGMRGSGDAASATLSASSLEEIIKWQQSVLTKVTGKPLSQIPQVWVMYKEVPGYWQKGMSVSDDVTLLWSDDNRGNIRRIPIGNENKRSGGSGMYYHFDYVGDPRNYKWINTIQLQKTWEQMTLAYDRGIDKVWIVNVGDLKALELPTAHFMALAWDRANFDEPDSTTEWLKEWSGRQFGEDVAEATADLMTTYGKLVSRHKYEDLSRTPFAFHASNYDEAERNFQEWSDLVASAQAIHDKLPAATQTSFFEVVLHPITAGHAVFEIYTKTALGSRYATEHRVSANQFAKDVNSAFQRDKDIAKKFHTVLNGKWNHFMDQTHIGYNNWQEPGSNSLPKQTYVTSLSGNNAKSALMGVTPQYSSQSFPSTTSKLSLPPLSPFTPPTEQRYLDIYARDNGTFSYTITSSASSYVSITKPNGTITAPGPTSNTDKRSYIFVSDWTSVPKGSTTVTITVTNTAISPQTVATISLPLENPPTIPSDFTTGHVELDKTISIEAAHFGPSSSKEYLTIPTYGRTLSGVKLAPTSKSYPSASYSDGPHLSFPFYTFTPSTSSASVTVYLSPSENANPTQPNKYTFTIDDASPTTVQPVPVNDQSSQPAGWADAVIKGAYIRTSNFPSSLKLSPGKHELKIWLSEPTMVLTKIVIDLGGGVKTSLLGPPESFRL</sequence>
<dbReference type="Proteomes" id="UP001301769">
    <property type="component" value="Unassembled WGS sequence"/>
</dbReference>
<feature type="domain" description="Gylcosyl hydrolase 115 C-terminal" evidence="3">
    <location>
        <begin position="815"/>
        <end position="991"/>
    </location>
</feature>
<evidence type="ECO:0000313" key="5">
    <source>
        <dbReference type="Proteomes" id="UP001301769"/>
    </source>
</evidence>
<dbReference type="InterPro" id="IPR031924">
    <property type="entry name" value="GH115"/>
</dbReference>
<evidence type="ECO:0000259" key="3">
    <source>
        <dbReference type="Pfam" id="PF17829"/>
    </source>
</evidence>
<evidence type="ECO:0000256" key="1">
    <source>
        <dbReference type="ARBA" id="ARBA00022801"/>
    </source>
</evidence>
<dbReference type="PANTHER" id="PTHR37842:SF2">
    <property type="entry name" value="GYLCOSYL HYDROLASE 115 C-TERMINAL DOMAIN-CONTAINING PROTEIN"/>
    <property type="match status" value="1"/>
</dbReference>
<protein>
    <recommendedName>
        <fullName evidence="3">Gylcosyl hydrolase 115 C-terminal domain-containing protein</fullName>
    </recommendedName>
</protein>
<comment type="caution">
    <text evidence="4">The sequence shown here is derived from an EMBL/GenBank/DDBJ whole genome shotgun (WGS) entry which is preliminary data.</text>
</comment>
<dbReference type="AlphaFoldDB" id="A0AAN6YME3"/>